<protein>
    <submittedName>
        <fullName evidence="1">Uncharacterized protein</fullName>
    </submittedName>
</protein>
<dbReference type="AlphaFoldDB" id="A0AAD6T9C9"/>
<organism evidence="1 2">
    <name type="scientific">Mycena alexandri</name>
    <dbReference type="NCBI Taxonomy" id="1745969"/>
    <lineage>
        <taxon>Eukaryota</taxon>
        <taxon>Fungi</taxon>
        <taxon>Dikarya</taxon>
        <taxon>Basidiomycota</taxon>
        <taxon>Agaricomycotina</taxon>
        <taxon>Agaricomycetes</taxon>
        <taxon>Agaricomycetidae</taxon>
        <taxon>Agaricales</taxon>
        <taxon>Marasmiineae</taxon>
        <taxon>Mycenaceae</taxon>
        <taxon>Mycena</taxon>
    </lineage>
</organism>
<gene>
    <name evidence="1" type="ORF">C8F04DRAFT_1080069</name>
</gene>
<proteinExistence type="predicted"/>
<comment type="caution">
    <text evidence="1">The sequence shown here is derived from an EMBL/GenBank/DDBJ whole genome shotgun (WGS) entry which is preliminary data.</text>
</comment>
<sequence length="289" mass="33253">MDLQPEPSLPGKGKYLNSVPSLVWYRFQFPKLILVAWRVKEWVEPLLYQTAVLHGSTTTDGYPTFTQSALIRVMGRNPALLRSSVRNLYLYQPYGVTRNDIIMNTLSHFPAVENLSLGAKFGEIKTQSDATAMKLIADMPLKRFCGDFRPLLRDFPLTHPRCTLRPSRADSPLTHLAFDHPNIIPECLALLQNGKSLRVLVFFGLGLGEQEWCQKYLAPLSHDPRFLAMEEAWYVEDWHIGVREGLDFWARAEDFIARRRTGEINLLQYEIFYASIEEEEDDVSIDLFD</sequence>
<keyword evidence="2" id="KW-1185">Reference proteome</keyword>
<evidence type="ECO:0000313" key="2">
    <source>
        <dbReference type="Proteomes" id="UP001218188"/>
    </source>
</evidence>
<evidence type="ECO:0000313" key="1">
    <source>
        <dbReference type="EMBL" id="KAJ7041432.1"/>
    </source>
</evidence>
<name>A0AAD6T9C9_9AGAR</name>
<dbReference type="Proteomes" id="UP001218188">
    <property type="component" value="Unassembled WGS sequence"/>
</dbReference>
<dbReference type="EMBL" id="JARJCM010000017">
    <property type="protein sequence ID" value="KAJ7041432.1"/>
    <property type="molecule type" value="Genomic_DNA"/>
</dbReference>
<accession>A0AAD6T9C9</accession>
<reference evidence="1" key="1">
    <citation type="submission" date="2023-03" db="EMBL/GenBank/DDBJ databases">
        <title>Massive genome expansion in bonnet fungi (Mycena s.s.) driven by repeated elements and novel gene families across ecological guilds.</title>
        <authorList>
            <consortium name="Lawrence Berkeley National Laboratory"/>
            <person name="Harder C.B."/>
            <person name="Miyauchi S."/>
            <person name="Viragh M."/>
            <person name="Kuo A."/>
            <person name="Thoen E."/>
            <person name="Andreopoulos B."/>
            <person name="Lu D."/>
            <person name="Skrede I."/>
            <person name="Drula E."/>
            <person name="Henrissat B."/>
            <person name="Morin E."/>
            <person name="Kohler A."/>
            <person name="Barry K."/>
            <person name="LaButti K."/>
            <person name="Morin E."/>
            <person name="Salamov A."/>
            <person name="Lipzen A."/>
            <person name="Mereny Z."/>
            <person name="Hegedus B."/>
            <person name="Baldrian P."/>
            <person name="Stursova M."/>
            <person name="Weitz H."/>
            <person name="Taylor A."/>
            <person name="Grigoriev I.V."/>
            <person name="Nagy L.G."/>
            <person name="Martin F."/>
            <person name="Kauserud H."/>
        </authorList>
    </citation>
    <scope>NUCLEOTIDE SEQUENCE</scope>
    <source>
        <strain evidence="1">CBHHK200</strain>
    </source>
</reference>